<dbReference type="Proteomes" id="UP001198962">
    <property type="component" value="Unassembled WGS sequence"/>
</dbReference>
<keyword evidence="3" id="KW-1185">Reference proteome</keyword>
<evidence type="ECO:0000313" key="2">
    <source>
        <dbReference type="EMBL" id="MCC2165689.1"/>
    </source>
</evidence>
<evidence type="ECO:0000256" key="1">
    <source>
        <dbReference type="SAM" id="MobiDB-lite"/>
    </source>
</evidence>
<dbReference type="RefSeq" id="WP_308451936.1">
    <property type="nucleotide sequence ID" value="NZ_JAJEPU010000046.1"/>
</dbReference>
<reference evidence="2" key="1">
    <citation type="submission" date="2021-10" db="EMBL/GenBank/DDBJ databases">
        <title>Anaerobic single-cell dispensing facilitates the cultivation of human gut bacteria.</title>
        <authorList>
            <person name="Afrizal A."/>
        </authorList>
    </citation>
    <scope>NUCLEOTIDE SEQUENCE</scope>
    <source>
        <strain evidence="2">CLA-AA-H274</strain>
    </source>
</reference>
<evidence type="ECO:0000313" key="3">
    <source>
        <dbReference type="Proteomes" id="UP001198962"/>
    </source>
</evidence>
<name>A0AAE3AQ11_9FIRM</name>
<dbReference type="EMBL" id="JAJEPU010000046">
    <property type="protein sequence ID" value="MCC2165689.1"/>
    <property type="molecule type" value="Genomic_DNA"/>
</dbReference>
<gene>
    <name evidence="2" type="ORF">LKD32_12545</name>
</gene>
<feature type="region of interest" description="Disordered" evidence="1">
    <location>
        <begin position="1"/>
        <end position="24"/>
    </location>
</feature>
<dbReference type="AlphaFoldDB" id="A0AAE3AQ11"/>
<organism evidence="2 3">
    <name type="scientific">Brotaphodocola catenula</name>
    <dbReference type="NCBI Taxonomy" id="2885361"/>
    <lineage>
        <taxon>Bacteria</taxon>
        <taxon>Bacillati</taxon>
        <taxon>Bacillota</taxon>
        <taxon>Clostridia</taxon>
        <taxon>Lachnospirales</taxon>
        <taxon>Lachnospiraceae</taxon>
        <taxon>Brotaphodocola</taxon>
    </lineage>
</organism>
<proteinExistence type="predicted"/>
<comment type="caution">
    <text evidence="2">The sequence shown here is derived from an EMBL/GenBank/DDBJ whole genome shotgun (WGS) entry which is preliminary data.</text>
</comment>
<feature type="compositionally biased region" description="Basic and acidic residues" evidence="1">
    <location>
        <begin position="1"/>
        <end position="11"/>
    </location>
</feature>
<accession>A0AAE3AQ11</accession>
<sequence>MKQKTLRKDAHSAQGKMVAEATAPRRENVPGHILFCMIGNVKYTKHTKCIKQTTKKASAFADA</sequence>
<protein>
    <submittedName>
        <fullName evidence="2">Uncharacterized protein</fullName>
    </submittedName>
</protein>